<proteinExistence type="predicted"/>
<reference evidence="3" key="1">
    <citation type="journal article" date="2019" name="Int. J. Syst. Evol. Microbiol.">
        <title>The Global Catalogue of Microorganisms (GCM) 10K type strain sequencing project: providing services to taxonomists for standard genome sequencing and annotation.</title>
        <authorList>
            <consortium name="The Broad Institute Genomics Platform"/>
            <consortium name="The Broad Institute Genome Sequencing Center for Infectious Disease"/>
            <person name="Wu L."/>
            <person name="Ma J."/>
        </authorList>
    </citation>
    <scope>NUCLEOTIDE SEQUENCE [LARGE SCALE GENOMIC DNA]</scope>
    <source>
        <strain evidence="3">CGMCC 1.6375</strain>
    </source>
</reference>
<protein>
    <submittedName>
        <fullName evidence="2">Bile acid:sodium symporter</fullName>
    </submittedName>
</protein>
<feature type="transmembrane region" description="Helical" evidence="1">
    <location>
        <begin position="12"/>
        <end position="30"/>
    </location>
</feature>
<dbReference type="PANTHER" id="PTHR18640">
    <property type="entry name" value="SOLUTE CARRIER FAMILY 10 MEMBER 7"/>
    <property type="match status" value="1"/>
</dbReference>
<name>A0ABQ2HF40_9BACT</name>
<comment type="caution">
    <text evidence="2">The sequence shown here is derived from an EMBL/GenBank/DDBJ whole genome shotgun (WGS) entry which is preliminary data.</text>
</comment>
<feature type="transmembrane region" description="Helical" evidence="1">
    <location>
        <begin position="303"/>
        <end position="325"/>
    </location>
</feature>
<keyword evidence="3" id="KW-1185">Reference proteome</keyword>
<feature type="transmembrane region" description="Helical" evidence="1">
    <location>
        <begin position="42"/>
        <end position="59"/>
    </location>
</feature>
<sequence>MNKLIDTAKKAGLDGFMLALLSMIVLAWLWPAPGMQDSPLHLSTVSTYAVSVIFFFYGLRLSPEKLQAGLVNWRLHMMVHLSTFVLFPVLALAFKPFFHSGEGQTMWLAIFFLTVLPSTVSSSVVMVSIARGNIPAAIFNASISSLIGVFITPLWMGLVLDSSPGPSSPGHFDLLSVVGKLALQVLLPVFAGIALNSRWGHFAERYKKYIRYFDQSSILLIVYTSFSESFGEHLFDSLGIKEIVFLGIGMLALFFGIYFLLTFICGLLHFNREDKVTAVFCGSKKSLVQGAVMSKVLFAGPEAGLMLLPIMLYHALQLIAASIIAQRMAREADFVLKK</sequence>
<dbReference type="EMBL" id="BMLI01000001">
    <property type="protein sequence ID" value="GGM77797.1"/>
    <property type="molecule type" value="Genomic_DNA"/>
</dbReference>
<keyword evidence="1" id="KW-1133">Transmembrane helix</keyword>
<feature type="transmembrane region" description="Helical" evidence="1">
    <location>
        <begin position="137"/>
        <end position="157"/>
    </location>
</feature>
<dbReference type="InterPro" id="IPR038770">
    <property type="entry name" value="Na+/solute_symporter_sf"/>
</dbReference>
<keyword evidence="1" id="KW-0812">Transmembrane</keyword>
<feature type="transmembrane region" description="Helical" evidence="1">
    <location>
        <begin position="106"/>
        <end position="130"/>
    </location>
</feature>
<organism evidence="2 3">
    <name type="scientific">Dyadobacter beijingensis</name>
    <dbReference type="NCBI Taxonomy" id="365489"/>
    <lineage>
        <taxon>Bacteria</taxon>
        <taxon>Pseudomonadati</taxon>
        <taxon>Bacteroidota</taxon>
        <taxon>Cytophagia</taxon>
        <taxon>Cytophagales</taxon>
        <taxon>Spirosomataceae</taxon>
        <taxon>Dyadobacter</taxon>
    </lineage>
</organism>
<feature type="transmembrane region" description="Helical" evidence="1">
    <location>
        <begin position="177"/>
        <end position="197"/>
    </location>
</feature>
<dbReference type="InterPro" id="IPR016833">
    <property type="entry name" value="Put_Na-Bile_cotransptr"/>
</dbReference>
<dbReference type="RefSeq" id="WP_019942044.1">
    <property type="nucleotide sequence ID" value="NZ_BMLI01000001.1"/>
</dbReference>
<accession>A0ABQ2HF40</accession>
<evidence type="ECO:0000313" key="2">
    <source>
        <dbReference type="EMBL" id="GGM77797.1"/>
    </source>
</evidence>
<feature type="transmembrane region" description="Helical" evidence="1">
    <location>
        <begin position="246"/>
        <end position="270"/>
    </location>
</feature>
<dbReference type="Pfam" id="PF13593">
    <property type="entry name" value="SBF_like"/>
    <property type="match status" value="1"/>
</dbReference>
<dbReference type="Proteomes" id="UP000632339">
    <property type="component" value="Unassembled WGS sequence"/>
</dbReference>
<gene>
    <name evidence="2" type="ORF">GCM10010967_06800</name>
</gene>
<dbReference type="Gene3D" id="1.20.1530.20">
    <property type="match status" value="1"/>
</dbReference>
<feature type="transmembrane region" description="Helical" evidence="1">
    <location>
        <begin position="71"/>
        <end position="94"/>
    </location>
</feature>
<keyword evidence="1" id="KW-0472">Membrane</keyword>
<dbReference type="PIRSF" id="PIRSF026166">
    <property type="entry name" value="UCP026166"/>
    <property type="match status" value="1"/>
</dbReference>
<dbReference type="PANTHER" id="PTHR18640:SF5">
    <property type="entry name" value="SODIUM_BILE ACID COTRANSPORTER 7"/>
    <property type="match status" value="1"/>
</dbReference>
<evidence type="ECO:0000256" key="1">
    <source>
        <dbReference type="SAM" id="Phobius"/>
    </source>
</evidence>
<evidence type="ECO:0000313" key="3">
    <source>
        <dbReference type="Proteomes" id="UP000632339"/>
    </source>
</evidence>